<dbReference type="Proteomes" id="UP001233999">
    <property type="component" value="Unassembled WGS sequence"/>
</dbReference>
<keyword evidence="2" id="KW-1185">Reference proteome</keyword>
<organism evidence="1 2">
    <name type="scientific">Diploptera punctata</name>
    <name type="common">Pacific beetle cockroach</name>
    <dbReference type="NCBI Taxonomy" id="6984"/>
    <lineage>
        <taxon>Eukaryota</taxon>
        <taxon>Metazoa</taxon>
        <taxon>Ecdysozoa</taxon>
        <taxon>Arthropoda</taxon>
        <taxon>Hexapoda</taxon>
        <taxon>Insecta</taxon>
        <taxon>Pterygota</taxon>
        <taxon>Neoptera</taxon>
        <taxon>Polyneoptera</taxon>
        <taxon>Dictyoptera</taxon>
        <taxon>Blattodea</taxon>
        <taxon>Blaberoidea</taxon>
        <taxon>Blaberidae</taxon>
        <taxon>Diplopterinae</taxon>
        <taxon>Diploptera</taxon>
    </lineage>
</organism>
<dbReference type="AlphaFoldDB" id="A0AAD7ZWV1"/>
<reference evidence="1" key="1">
    <citation type="journal article" date="2023" name="IScience">
        <title>Live-bearing cockroach genome reveals convergent evolutionary mechanisms linked to viviparity in insects and beyond.</title>
        <authorList>
            <person name="Fouks B."/>
            <person name="Harrison M.C."/>
            <person name="Mikhailova A.A."/>
            <person name="Marchal E."/>
            <person name="English S."/>
            <person name="Carruthers M."/>
            <person name="Jennings E.C."/>
            <person name="Chiamaka E.L."/>
            <person name="Frigard R.A."/>
            <person name="Pippel M."/>
            <person name="Attardo G.M."/>
            <person name="Benoit J.B."/>
            <person name="Bornberg-Bauer E."/>
            <person name="Tobe S.S."/>
        </authorList>
    </citation>
    <scope>NUCLEOTIDE SEQUENCE</scope>
    <source>
        <strain evidence="1">Stay&amp;Tobe</strain>
    </source>
</reference>
<evidence type="ECO:0000313" key="1">
    <source>
        <dbReference type="EMBL" id="KAJ9588202.1"/>
    </source>
</evidence>
<name>A0AAD7ZWV1_DIPPU</name>
<protein>
    <submittedName>
        <fullName evidence="1">Uncharacterized protein</fullName>
    </submittedName>
</protein>
<accession>A0AAD7ZWV1</accession>
<proteinExistence type="predicted"/>
<reference evidence="1" key="2">
    <citation type="submission" date="2023-05" db="EMBL/GenBank/DDBJ databases">
        <authorList>
            <person name="Fouks B."/>
        </authorList>
    </citation>
    <scope>NUCLEOTIDE SEQUENCE</scope>
    <source>
        <strain evidence="1">Stay&amp;Tobe</strain>
        <tissue evidence="1">Testes</tissue>
    </source>
</reference>
<feature type="non-terminal residue" evidence="1">
    <location>
        <position position="1"/>
    </location>
</feature>
<feature type="non-terminal residue" evidence="1">
    <location>
        <position position="102"/>
    </location>
</feature>
<sequence length="102" mass="12669">RRNIAENRHFLLSRRVRMFEYCVVTNVENIKQSSNEESFIEEALYVIIHFIKILLGMKVELFERWRRKDRRFIFEIQEIRHEIYNKLNLLQKQRCSELLNLI</sequence>
<evidence type="ECO:0000313" key="2">
    <source>
        <dbReference type="Proteomes" id="UP001233999"/>
    </source>
</evidence>
<comment type="caution">
    <text evidence="1">The sequence shown here is derived from an EMBL/GenBank/DDBJ whole genome shotgun (WGS) entry which is preliminary data.</text>
</comment>
<dbReference type="EMBL" id="JASPKZ010005703">
    <property type="protein sequence ID" value="KAJ9588202.1"/>
    <property type="molecule type" value="Genomic_DNA"/>
</dbReference>
<gene>
    <name evidence="1" type="ORF">L9F63_018423</name>
</gene>